<proteinExistence type="predicted"/>
<dbReference type="Proteomes" id="UP000310249">
    <property type="component" value="Unassembled WGS sequence"/>
</dbReference>
<evidence type="ECO:0000313" key="2">
    <source>
        <dbReference type="Proteomes" id="UP000310249"/>
    </source>
</evidence>
<reference evidence="1 2" key="1">
    <citation type="submission" date="2018-01" db="EMBL/GenBank/DDBJ databases">
        <authorList>
            <person name="Paulsen S."/>
            <person name="Gram L.K."/>
        </authorList>
    </citation>
    <scope>NUCLEOTIDE SEQUENCE [LARGE SCALE GENOMIC DNA]</scope>
    <source>
        <strain evidence="1 2">S2676</strain>
    </source>
</reference>
<dbReference type="AlphaFoldDB" id="A0A5S3WPH1"/>
<sequence length="62" mass="7307">MKFQANTIRDRAVLSTIRLGKEVRRRTDYVMTGKQLRWAIREYVRLIHLLGRPNYEGPPAPP</sequence>
<comment type="caution">
    <text evidence="1">The sequence shown here is derived from an EMBL/GenBank/DDBJ whole genome shotgun (WGS) entry which is preliminary data.</text>
</comment>
<protein>
    <submittedName>
        <fullName evidence="1">Uncharacterized protein</fullName>
    </submittedName>
</protein>
<dbReference type="EMBL" id="PNCI01000012">
    <property type="protein sequence ID" value="TMP30580.1"/>
    <property type="molecule type" value="Genomic_DNA"/>
</dbReference>
<gene>
    <name evidence="1" type="ORF">CWB99_05855</name>
</gene>
<organism evidence="1 2">
    <name type="scientific">Pseudoalteromonas rubra</name>
    <dbReference type="NCBI Taxonomy" id="43658"/>
    <lineage>
        <taxon>Bacteria</taxon>
        <taxon>Pseudomonadati</taxon>
        <taxon>Pseudomonadota</taxon>
        <taxon>Gammaproteobacteria</taxon>
        <taxon>Alteromonadales</taxon>
        <taxon>Pseudoalteromonadaceae</taxon>
        <taxon>Pseudoalteromonas</taxon>
    </lineage>
</organism>
<accession>A0A5S3WPH1</accession>
<reference evidence="2" key="2">
    <citation type="submission" date="2019-06" db="EMBL/GenBank/DDBJ databases">
        <title>Co-occurence of chitin degradation, pigmentation and bioactivity in marine Pseudoalteromonas.</title>
        <authorList>
            <person name="Sonnenschein E.C."/>
            <person name="Bech P.K."/>
        </authorList>
    </citation>
    <scope>NUCLEOTIDE SEQUENCE [LARGE SCALE GENOMIC DNA]</scope>
    <source>
        <strain evidence="2">S2676</strain>
    </source>
</reference>
<dbReference type="OrthoDB" id="6140187at2"/>
<evidence type="ECO:0000313" key="1">
    <source>
        <dbReference type="EMBL" id="TMP30580.1"/>
    </source>
</evidence>
<name>A0A5S3WPH1_9GAMM</name>